<proteinExistence type="predicted"/>
<reference evidence="2" key="1">
    <citation type="submission" date="2014-06" db="EMBL/GenBank/DDBJ databases">
        <authorList>
            <person name="Le Roux Frederique"/>
        </authorList>
    </citation>
    <scope>NUCLEOTIDE SEQUENCE [LARGE SCALE GENOMIC DNA]</scope>
    <source>
        <strain evidence="2">J5-5</strain>
    </source>
</reference>
<comment type="caution">
    <text evidence="1">The sequence shown here is derived from an EMBL/GenBank/DDBJ whole genome shotgun (WGS) entry which is preliminary data.</text>
</comment>
<gene>
    <name evidence="1" type="ORF">VCR5J5_320075</name>
</gene>
<dbReference type="AlphaFoldDB" id="A0A822N4N8"/>
<dbReference type="Proteomes" id="UP000049495">
    <property type="component" value="Unassembled WGS sequence"/>
</dbReference>
<organism evidence="1 2">
    <name type="scientific">Vibrio crassostreae</name>
    <dbReference type="NCBI Taxonomy" id="246167"/>
    <lineage>
        <taxon>Bacteria</taxon>
        <taxon>Pseudomonadati</taxon>
        <taxon>Pseudomonadota</taxon>
        <taxon>Gammaproteobacteria</taxon>
        <taxon>Vibrionales</taxon>
        <taxon>Vibrionaceae</taxon>
        <taxon>Vibrio</taxon>
    </lineage>
</organism>
<evidence type="ECO:0000313" key="2">
    <source>
        <dbReference type="Proteomes" id="UP000049495"/>
    </source>
</evidence>
<sequence>MCSNIGNSDVRLDLARDWGCFEGKSSPVNDNWACETRKQVSNSMSKLGYRHCVLYRQAGM</sequence>
<name>A0A822N4N8_9VIBR</name>
<evidence type="ECO:0000313" key="1">
    <source>
        <dbReference type="EMBL" id="CDT44280.1"/>
    </source>
</evidence>
<protein>
    <submittedName>
        <fullName evidence="1">Uncharacterized protein</fullName>
    </submittedName>
</protein>
<dbReference type="EMBL" id="CCJV01000092">
    <property type="protein sequence ID" value="CDT44280.1"/>
    <property type="molecule type" value="Genomic_DNA"/>
</dbReference>
<accession>A0A822N4N8</accession>